<accession>A0ABQ5J5U8</accession>
<comment type="caution">
    <text evidence="2">The sequence shown here is derived from an EMBL/GenBank/DDBJ whole genome shotgun (WGS) entry which is preliminary data.</text>
</comment>
<feature type="domain" description="Reverse transcriptase" evidence="1">
    <location>
        <begin position="109"/>
        <end position="206"/>
    </location>
</feature>
<organism evidence="2 3">
    <name type="scientific">Tanacetum coccineum</name>
    <dbReference type="NCBI Taxonomy" id="301880"/>
    <lineage>
        <taxon>Eukaryota</taxon>
        <taxon>Viridiplantae</taxon>
        <taxon>Streptophyta</taxon>
        <taxon>Embryophyta</taxon>
        <taxon>Tracheophyta</taxon>
        <taxon>Spermatophyta</taxon>
        <taxon>Magnoliopsida</taxon>
        <taxon>eudicotyledons</taxon>
        <taxon>Gunneridae</taxon>
        <taxon>Pentapetalae</taxon>
        <taxon>asterids</taxon>
        <taxon>campanulids</taxon>
        <taxon>Asterales</taxon>
        <taxon>Asteraceae</taxon>
        <taxon>Asteroideae</taxon>
        <taxon>Anthemideae</taxon>
        <taxon>Anthemidinae</taxon>
        <taxon>Tanacetum</taxon>
    </lineage>
</organism>
<keyword evidence="2" id="KW-0695">RNA-directed DNA polymerase</keyword>
<name>A0ABQ5J5U8_9ASTR</name>
<reference evidence="2" key="2">
    <citation type="submission" date="2022-01" db="EMBL/GenBank/DDBJ databases">
        <authorList>
            <person name="Yamashiro T."/>
            <person name="Shiraishi A."/>
            <person name="Satake H."/>
            <person name="Nakayama K."/>
        </authorList>
    </citation>
    <scope>NUCLEOTIDE SEQUENCE</scope>
</reference>
<protein>
    <submittedName>
        <fullName evidence="2">RNA-directed DNA polymerase, eukaryota, reverse transcriptase zinc-binding domain protein</fullName>
    </submittedName>
</protein>
<dbReference type="InterPro" id="IPR052343">
    <property type="entry name" value="Retrotransposon-Effector_Assoc"/>
</dbReference>
<dbReference type="Proteomes" id="UP001151760">
    <property type="component" value="Unassembled WGS sequence"/>
</dbReference>
<gene>
    <name evidence="2" type="ORF">Tco_1124313</name>
</gene>
<dbReference type="GO" id="GO:0003964">
    <property type="term" value="F:RNA-directed DNA polymerase activity"/>
    <property type="evidence" value="ECO:0007669"/>
    <property type="project" value="UniProtKB-KW"/>
</dbReference>
<dbReference type="PANTHER" id="PTHR46890">
    <property type="entry name" value="NON-LTR RETROLELEMENT REVERSE TRANSCRIPTASE-LIKE PROTEIN-RELATED"/>
    <property type="match status" value="1"/>
</dbReference>
<keyword evidence="3" id="KW-1185">Reference proteome</keyword>
<evidence type="ECO:0000313" key="2">
    <source>
        <dbReference type="EMBL" id="GJU07883.1"/>
    </source>
</evidence>
<proteinExistence type="predicted"/>
<sequence length="208" mass="24111">MAIKGVLKDGSWIEDSVLVKAEFLHYFQKCFAPYEGPRPWLGVDLPKHLSSLHSENFPDGFTFAFFKHFWSIIEEVVIRFVVDFSVIAHISKGCNPSFIALILKVSDPKVVSDFRPISLIGCQYKIIDKLLANRLSLVIGECVSSEQSAFIKGRSILDGLLILNEVMEWYWKRKRRLMIFKVDFEKAYDSLRWEFLDLLMAEMGFDFK</sequence>
<dbReference type="PANTHER" id="PTHR46890:SF50">
    <property type="entry name" value="RNA-DIRECTED DNA POLYMERASE, EUKARYOTA, REVERSE TRANSCRIPTASE ZINC-BINDING DOMAIN PROTEIN-RELATED"/>
    <property type="match status" value="1"/>
</dbReference>
<reference evidence="2" key="1">
    <citation type="journal article" date="2022" name="Int. J. Mol. Sci.">
        <title>Draft Genome of Tanacetum Coccineum: Genomic Comparison of Closely Related Tanacetum-Family Plants.</title>
        <authorList>
            <person name="Yamashiro T."/>
            <person name="Shiraishi A."/>
            <person name="Nakayama K."/>
            <person name="Satake H."/>
        </authorList>
    </citation>
    <scope>NUCLEOTIDE SEQUENCE</scope>
</reference>
<dbReference type="CDD" id="cd01650">
    <property type="entry name" value="RT_nLTR_like"/>
    <property type="match status" value="1"/>
</dbReference>
<keyword evidence="2" id="KW-0808">Transferase</keyword>
<evidence type="ECO:0000259" key="1">
    <source>
        <dbReference type="Pfam" id="PF00078"/>
    </source>
</evidence>
<evidence type="ECO:0000313" key="3">
    <source>
        <dbReference type="Proteomes" id="UP001151760"/>
    </source>
</evidence>
<dbReference type="InterPro" id="IPR000477">
    <property type="entry name" value="RT_dom"/>
</dbReference>
<dbReference type="Pfam" id="PF00078">
    <property type="entry name" value="RVT_1"/>
    <property type="match status" value="1"/>
</dbReference>
<dbReference type="EMBL" id="BQNB010021582">
    <property type="protein sequence ID" value="GJU07883.1"/>
    <property type="molecule type" value="Genomic_DNA"/>
</dbReference>
<keyword evidence="2" id="KW-0548">Nucleotidyltransferase</keyword>